<accession>A0ABT1MNY3</accession>
<dbReference type="Pfam" id="PF01958">
    <property type="entry name" value="Asp_DH_C"/>
    <property type="match status" value="1"/>
</dbReference>
<dbReference type="NCBIfam" id="NF009829">
    <property type="entry name" value="PRK13303.1-4"/>
    <property type="match status" value="1"/>
</dbReference>
<dbReference type="GO" id="GO:0033735">
    <property type="term" value="F:aspartate dehydrogenase [NAD(P)+] activity"/>
    <property type="evidence" value="ECO:0007669"/>
    <property type="project" value="UniProtKB-EC"/>
</dbReference>
<organism evidence="9 10">
    <name type="scientific">Paracoccus albicereus</name>
    <dbReference type="NCBI Taxonomy" id="2922394"/>
    <lineage>
        <taxon>Bacteria</taxon>
        <taxon>Pseudomonadati</taxon>
        <taxon>Pseudomonadota</taxon>
        <taxon>Alphaproteobacteria</taxon>
        <taxon>Rhodobacterales</taxon>
        <taxon>Paracoccaceae</taxon>
        <taxon>Paracoccus</taxon>
    </lineage>
</organism>
<dbReference type="InterPro" id="IPR005106">
    <property type="entry name" value="Asp/hSer_DH_NAD-bd"/>
</dbReference>
<reference evidence="9 10" key="1">
    <citation type="submission" date="2022-03" db="EMBL/GenBank/DDBJ databases">
        <authorList>
            <person name="He Y."/>
        </authorList>
    </citation>
    <scope>NUCLEOTIDE SEQUENCE [LARGE SCALE GENOMIC DNA]</scope>
    <source>
        <strain evidence="9 10">TK19116</strain>
    </source>
</reference>
<dbReference type="NCBIfam" id="NF009827">
    <property type="entry name" value="PRK13303.1-2"/>
    <property type="match status" value="1"/>
</dbReference>
<dbReference type="PIRSF" id="PIRSF005227">
    <property type="entry name" value="Asp_dh_NAD_syn"/>
    <property type="match status" value="1"/>
</dbReference>
<dbReference type="SUPFAM" id="SSF55347">
    <property type="entry name" value="Glyceraldehyde-3-phosphate dehydrogenase-like, C-terminal domain"/>
    <property type="match status" value="1"/>
</dbReference>
<comment type="function">
    <text evidence="6">Specifically catalyzes the NAD or NADP-dependent dehydrogenation of L-aspartate to iminoaspartate.</text>
</comment>
<evidence type="ECO:0000256" key="1">
    <source>
        <dbReference type="ARBA" id="ARBA00008331"/>
    </source>
</evidence>
<feature type="binding site" evidence="6">
    <location>
        <position position="188"/>
    </location>
    <ligand>
        <name>NAD(+)</name>
        <dbReference type="ChEBI" id="CHEBI:57540"/>
    </ligand>
</feature>
<feature type="binding site" evidence="6">
    <location>
        <position position="122"/>
    </location>
    <ligand>
        <name>NAD(+)</name>
        <dbReference type="ChEBI" id="CHEBI:57540"/>
    </ligand>
</feature>
<dbReference type="Pfam" id="PF03447">
    <property type="entry name" value="NAD_binding_3"/>
    <property type="match status" value="1"/>
</dbReference>
<dbReference type="SUPFAM" id="SSF51735">
    <property type="entry name" value="NAD(P)-binding Rossmann-fold domains"/>
    <property type="match status" value="1"/>
</dbReference>
<gene>
    <name evidence="6" type="primary">nadX</name>
    <name evidence="9" type="ORF">MLD63_05575</name>
</gene>
<evidence type="ECO:0000256" key="2">
    <source>
        <dbReference type="ARBA" id="ARBA00022642"/>
    </source>
</evidence>
<comment type="catalytic activity">
    <reaction evidence="6">
        <text>L-aspartate + NADP(+) + H2O = oxaloacetate + NH4(+) + NADPH + H(+)</text>
        <dbReference type="Rhea" id="RHEA:11784"/>
        <dbReference type="ChEBI" id="CHEBI:15377"/>
        <dbReference type="ChEBI" id="CHEBI:15378"/>
        <dbReference type="ChEBI" id="CHEBI:16452"/>
        <dbReference type="ChEBI" id="CHEBI:28938"/>
        <dbReference type="ChEBI" id="CHEBI:29991"/>
        <dbReference type="ChEBI" id="CHEBI:57783"/>
        <dbReference type="ChEBI" id="CHEBI:58349"/>
        <dbReference type="EC" id="1.4.1.21"/>
    </reaction>
</comment>
<keyword evidence="5 6" id="KW-0520">NAD</keyword>
<dbReference type="PANTHER" id="PTHR31873:SF6">
    <property type="entry name" value="ASPARTATE DEHYDROGENASE DOMAIN-CONTAINING PROTEIN"/>
    <property type="match status" value="1"/>
</dbReference>
<evidence type="ECO:0000256" key="4">
    <source>
        <dbReference type="ARBA" id="ARBA00023002"/>
    </source>
</evidence>
<proteinExistence type="inferred from homology"/>
<feature type="domain" description="Aspartate/homoserine dehydrogenase NAD-binding" evidence="8">
    <location>
        <begin position="11"/>
        <end position="116"/>
    </location>
</feature>
<evidence type="ECO:0000259" key="8">
    <source>
        <dbReference type="Pfam" id="PF03447"/>
    </source>
</evidence>
<evidence type="ECO:0000259" key="7">
    <source>
        <dbReference type="Pfam" id="PF01958"/>
    </source>
</evidence>
<comment type="caution">
    <text evidence="9">The sequence shown here is derived from an EMBL/GenBank/DDBJ whole genome shotgun (WGS) entry which is preliminary data.</text>
</comment>
<keyword evidence="3 6" id="KW-0521">NADP</keyword>
<evidence type="ECO:0000313" key="9">
    <source>
        <dbReference type="EMBL" id="MCQ0969896.1"/>
    </source>
</evidence>
<dbReference type="Proteomes" id="UP001203945">
    <property type="component" value="Unassembled WGS sequence"/>
</dbReference>
<feature type="active site" evidence="6">
    <location>
        <position position="218"/>
    </location>
</feature>
<dbReference type="NCBIfam" id="NF009828">
    <property type="entry name" value="PRK13303.1-3"/>
    <property type="match status" value="1"/>
</dbReference>
<dbReference type="HAMAP" id="MF_01265">
    <property type="entry name" value="NadX"/>
    <property type="match status" value="1"/>
</dbReference>
<comment type="similarity">
    <text evidence="1 6">Belongs to the L-aspartate dehydrogenase family.</text>
</comment>
<name>A0ABT1MNY3_9RHOB</name>
<dbReference type="EMBL" id="JAKZEU010000002">
    <property type="protein sequence ID" value="MCQ0969896.1"/>
    <property type="molecule type" value="Genomic_DNA"/>
</dbReference>
<dbReference type="PANTHER" id="PTHR31873">
    <property type="entry name" value="L-ASPARTATE DEHYDROGENASE-RELATED"/>
    <property type="match status" value="1"/>
</dbReference>
<sequence>MTQKMRIGIIGFGAMAQSLVQQLSKRDAIHIADCLIRSTSTRPVPGGIVRHDDISGLIAAAPDLVVECAGHRSVADHVPRLLRAGIDVTIVSIGALADAAIREELQRAAEEGGARLVAVAGAIGGLDALRAAALAGLDAVTYTGRKPPGAWTGTPAEEVVALDTLREPATFYEGSAAEAARDYPKNANVTAAVALAGIGFDRTRVRLIADPTTRTNSHQLEVQGAFGRFAITIENNPLPENPKTSWLAALSVAEAVIRRAGKLEL</sequence>
<feature type="domain" description="Aspartate dehydrogenase" evidence="7">
    <location>
        <begin position="166"/>
        <end position="252"/>
    </location>
</feature>
<evidence type="ECO:0000256" key="5">
    <source>
        <dbReference type="ARBA" id="ARBA00023027"/>
    </source>
</evidence>
<evidence type="ECO:0000256" key="6">
    <source>
        <dbReference type="HAMAP-Rule" id="MF_01265"/>
    </source>
</evidence>
<dbReference type="InterPro" id="IPR002811">
    <property type="entry name" value="Asp_DH"/>
</dbReference>
<protein>
    <recommendedName>
        <fullName evidence="6">L-aspartate dehydrogenase</fullName>
        <ecNumber evidence="6">1.4.1.21</ecNumber>
    </recommendedName>
</protein>
<dbReference type="EC" id="1.4.1.21" evidence="6"/>
<dbReference type="Gene3D" id="3.40.50.720">
    <property type="entry name" value="NAD(P)-binding Rossmann-like Domain"/>
    <property type="match status" value="1"/>
</dbReference>
<dbReference type="RefSeq" id="WP_255328905.1">
    <property type="nucleotide sequence ID" value="NZ_JAKZEU010000002.1"/>
</dbReference>
<comment type="catalytic activity">
    <reaction evidence="6">
        <text>L-aspartate + NAD(+) + H2O = oxaloacetate + NH4(+) + NADH + H(+)</text>
        <dbReference type="Rhea" id="RHEA:11788"/>
        <dbReference type="ChEBI" id="CHEBI:15377"/>
        <dbReference type="ChEBI" id="CHEBI:15378"/>
        <dbReference type="ChEBI" id="CHEBI:16452"/>
        <dbReference type="ChEBI" id="CHEBI:28938"/>
        <dbReference type="ChEBI" id="CHEBI:29991"/>
        <dbReference type="ChEBI" id="CHEBI:57540"/>
        <dbReference type="ChEBI" id="CHEBI:57945"/>
        <dbReference type="EC" id="1.4.1.21"/>
    </reaction>
</comment>
<dbReference type="Gene3D" id="3.30.360.10">
    <property type="entry name" value="Dihydrodipicolinate Reductase, domain 2"/>
    <property type="match status" value="1"/>
</dbReference>
<evidence type="ECO:0000313" key="10">
    <source>
        <dbReference type="Proteomes" id="UP001203945"/>
    </source>
</evidence>
<keyword evidence="4 6" id="KW-0560">Oxidoreductase</keyword>
<comment type="miscellaneous">
    <text evidence="6">The iminoaspartate product is unstable in aqueous solution and can decompose to oxaloacetate and ammonia.</text>
</comment>
<dbReference type="InterPro" id="IPR036291">
    <property type="entry name" value="NAD(P)-bd_dom_sf"/>
</dbReference>
<comment type="pathway">
    <text evidence="6">Cofactor biosynthesis; NAD(+) biosynthesis; iminoaspartate from L-aspartate (dehydrogenase route): step 1/1.</text>
</comment>
<keyword evidence="2 6" id="KW-0662">Pyridine nucleotide biosynthesis</keyword>
<dbReference type="InterPro" id="IPR011182">
    <property type="entry name" value="L-Asp_DH"/>
</dbReference>
<evidence type="ECO:0000256" key="3">
    <source>
        <dbReference type="ARBA" id="ARBA00022857"/>
    </source>
</evidence>
<keyword evidence="10" id="KW-1185">Reference proteome</keyword>
<dbReference type="InterPro" id="IPR020626">
    <property type="entry name" value="Asp_DH_prok"/>
</dbReference>